<dbReference type="InterPro" id="IPR039994">
    <property type="entry name" value="NO66-like"/>
</dbReference>
<evidence type="ECO:0000259" key="4">
    <source>
        <dbReference type="PROSITE" id="PS51184"/>
    </source>
</evidence>
<keyword evidence="5" id="KW-0687">Ribonucleoprotein</keyword>
<evidence type="ECO:0000313" key="5">
    <source>
        <dbReference type="EMBL" id="RUO34977.1"/>
    </source>
</evidence>
<keyword evidence="5" id="KW-0689">Ribosomal protein</keyword>
<dbReference type="Gene3D" id="3.40.366.30">
    <property type="entry name" value="50S ribosomal protein L16 arginine hydroxylase, Chain A, Domain 2"/>
    <property type="match status" value="1"/>
</dbReference>
<dbReference type="GO" id="GO:0016706">
    <property type="term" value="F:2-oxoglutarate-dependent dioxygenase activity"/>
    <property type="evidence" value="ECO:0007669"/>
    <property type="project" value="TreeGrafter"/>
</dbReference>
<dbReference type="Pfam" id="PF08007">
    <property type="entry name" value="JmjC_2"/>
    <property type="match status" value="1"/>
</dbReference>
<dbReference type="PROSITE" id="PS51184">
    <property type="entry name" value="JMJC"/>
    <property type="match status" value="1"/>
</dbReference>
<gene>
    <name evidence="5" type="ORF">CWE14_03005</name>
</gene>
<dbReference type="Proteomes" id="UP000287823">
    <property type="component" value="Unassembled WGS sequence"/>
</dbReference>
<dbReference type="SUPFAM" id="SSF51197">
    <property type="entry name" value="Clavaminate synthase-like"/>
    <property type="match status" value="1"/>
</dbReference>
<feature type="domain" description="JmjC" evidence="4">
    <location>
        <begin position="96"/>
        <end position="223"/>
    </location>
</feature>
<dbReference type="SMART" id="SM00558">
    <property type="entry name" value="JmjC"/>
    <property type="match status" value="1"/>
</dbReference>
<keyword evidence="6" id="KW-1185">Reference proteome</keyword>
<dbReference type="AlphaFoldDB" id="A0A432WMR2"/>
<comment type="caution">
    <text evidence="5">The sequence shown here is derived from an EMBL/GenBank/DDBJ whole genome shotgun (WGS) entry which is preliminary data.</text>
</comment>
<dbReference type="RefSeq" id="WP_126798007.1">
    <property type="nucleotide sequence ID" value="NZ_PIPO01000001.1"/>
</dbReference>
<accession>A0A432WMR2</accession>
<dbReference type="InterPro" id="IPR003347">
    <property type="entry name" value="JmjC_dom"/>
</dbReference>
<name>A0A432WMR2_9GAMM</name>
<dbReference type="PANTHER" id="PTHR13096:SF8">
    <property type="entry name" value="RIBOSOMAL OXYGENASE 1"/>
    <property type="match status" value="1"/>
</dbReference>
<organism evidence="5 6">
    <name type="scientific">Aliidiomarina soli</name>
    <dbReference type="NCBI Taxonomy" id="1928574"/>
    <lineage>
        <taxon>Bacteria</taxon>
        <taxon>Pseudomonadati</taxon>
        <taxon>Pseudomonadota</taxon>
        <taxon>Gammaproteobacteria</taxon>
        <taxon>Alteromonadales</taxon>
        <taxon>Idiomarinaceae</taxon>
        <taxon>Aliidiomarina</taxon>
    </lineage>
</organism>
<dbReference type="Gene3D" id="2.60.120.650">
    <property type="entry name" value="Cupin"/>
    <property type="match status" value="1"/>
</dbReference>
<evidence type="ECO:0000256" key="3">
    <source>
        <dbReference type="ARBA" id="ARBA00023004"/>
    </source>
</evidence>
<sequence>MSEFKLNPAAFDVSDFLRNDWQKRPRIIRQAFLNFADPISADELAGVALEPGVDSRVISSKDGQWDLQHGPVEDYSYLPDQGWSLLVQAVNEHFPPAQALIEPFRFLPDWRIDDLMVSYSTPGGGVGAHLDQYDVFIIQGQGRRRWQIGSPGDYTTITPHPDLKQIEGFTAELDEVLEPGDMIYIPAGFPHAGESLSECINYSVGFRAPSQAELLSALADYALDNDALERRFKDSVGNDNSNAKPSGWHLDENALQGFRQLMRDALNDNKLLDEVICQLLSQNPRPPLLVWPETAVTESGVKRYLQRYPSLQRAVGLRMLTTDVAGQRYGLVQGQRFELTDASSQQLFTLLLNTHLQIATDNLLELNLSSAALQLLTQFINEGFWFVETEEQA</sequence>
<protein>
    <submittedName>
        <fullName evidence="5">50S ribosomal protein L16 arginine hydroxylase</fullName>
    </submittedName>
</protein>
<keyword evidence="2" id="KW-0479">Metal-binding</keyword>
<evidence type="ECO:0000256" key="2">
    <source>
        <dbReference type="ARBA" id="ARBA00022723"/>
    </source>
</evidence>
<dbReference type="GO" id="GO:0046872">
    <property type="term" value="F:metal ion binding"/>
    <property type="evidence" value="ECO:0007669"/>
    <property type="project" value="UniProtKB-KW"/>
</dbReference>
<dbReference type="EMBL" id="PIPO01000001">
    <property type="protein sequence ID" value="RUO34977.1"/>
    <property type="molecule type" value="Genomic_DNA"/>
</dbReference>
<evidence type="ECO:0000256" key="1">
    <source>
        <dbReference type="ARBA" id="ARBA00001954"/>
    </source>
</evidence>
<reference evidence="5 6" key="1">
    <citation type="journal article" date="2011" name="Front. Microbiol.">
        <title>Genomic signatures of strain selection and enhancement in Bacillus atrophaeus var. globigii, a historical biowarfare simulant.</title>
        <authorList>
            <person name="Gibbons H.S."/>
            <person name="Broomall S.M."/>
            <person name="McNew L.A."/>
            <person name="Daligault H."/>
            <person name="Chapman C."/>
            <person name="Bruce D."/>
            <person name="Karavis M."/>
            <person name="Krepps M."/>
            <person name="McGregor P.A."/>
            <person name="Hong C."/>
            <person name="Park K.H."/>
            <person name="Akmal A."/>
            <person name="Feldman A."/>
            <person name="Lin J.S."/>
            <person name="Chang W.E."/>
            <person name="Higgs B.W."/>
            <person name="Demirev P."/>
            <person name="Lindquist J."/>
            <person name="Liem A."/>
            <person name="Fochler E."/>
            <person name="Read T.D."/>
            <person name="Tapia R."/>
            <person name="Johnson S."/>
            <person name="Bishop-Lilly K.A."/>
            <person name="Detter C."/>
            <person name="Han C."/>
            <person name="Sozhamannan S."/>
            <person name="Rosenzweig C.N."/>
            <person name="Skowronski E.W."/>
        </authorList>
    </citation>
    <scope>NUCLEOTIDE SEQUENCE [LARGE SCALE GENOMIC DNA]</scope>
    <source>
        <strain evidence="5 6">Y4G10-17</strain>
    </source>
</reference>
<dbReference type="GO" id="GO:0005840">
    <property type="term" value="C:ribosome"/>
    <property type="evidence" value="ECO:0007669"/>
    <property type="project" value="UniProtKB-KW"/>
</dbReference>
<keyword evidence="3" id="KW-0408">Iron</keyword>
<dbReference type="PANTHER" id="PTHR13096">
    <property type="entry name" value="MINA53 MYC INDUCED NUCLEAR ANTIGEN"/>
    <property type="match status" value="1"/>
</dbReference>
<evidence type="ECO:0000313" key="6">
    <source>
        <dbReference type="Proteomes" id="UP000287823"/>
    </source>
</evidence>
<comment type="cofactor">
    <cofactor evidence="1">
        <name>Fe(2+)</name>
        <dbReference type="ChEBI" id="CHEBI:29033"/>
    </cofactor>
</comment>
<proteinExistence type="predicted"/>